<dbReference type="InterPro" id="IPR027417">
    <property type="entry name" value="P-loop_NTPase"/>
</dbReference>
<evidence type="ECO:0000259" key="1">
    <source>
        <dbReference type="Pfam" id="PF01695"/>
    </source>
</evidence>
<dbReference type="STRING" id="29367.CLPUN_13360"/>
<dbReference type="Pfam" id="PF01695">
    <property type="entry name" value="IstB_IS21"/>
    <property type="match status" value="1"/>
</dbReference>
<reference evidence="2 3" key="1">
    <citation type="submission" date="2016-05" db="EMBL/GenBank/DDBJ databases">
        <title>Microbial solvent formation.</title>
        <authorList>
            <person name="Poehlein A."/>
            <person name="Montoya Solano J.D."/>
            <person name="Flitsch S."/>
            <person name="Krabben P."/>
            <person name="Duerre P."/>
            <person name="Daniel R."/>
        </authorList>
    </citation>
    <scope>NUCLEOTIDE SEQUENCE [LARGE SCALE GENOMIC DNA]</scope>
    <source>
        <strain evidence="2 3">DSM 2619</strain>
    </source>
</reference>
<feature type="domain" description="IstB-like ATP-binding" evidence="1">
    <location>
        <begin position="2"/>
        <end position="122"/>
    </location>
</feature>
<gene>
    <name evidence="2" type="ORF">CLPUN_13360</name>
</gene>
<evidence type="ECO:0000313" key="2">
    <source>
        <dbReference type="EMBL" id="OOM80391.1"/>
    </source>
</evidence>
<dbReference type="GO" id="GO:0005524">
    <property type="term" value="F:ATP binding"/>
    <property type="evidence" value="ECO:0007669"/>
    <property type="project" value="InterPro"/>
</dbReference>
<comment type="caution">
    <text evidence="2">The sequence shown here is derived from an EMBL/GenBank/DDBJ whole genome shotgun (WGS) entry which is preliminary data.</text>
</comment>
<dbReference type="Proteomes" id="UP000190890">
    <property type="component" value="Unassembled WGS sequence"/>
</dbReference>
<evidence type="ECO:0000313" key="3">
    <source>
        <dbReference type="Proteomes" id="UP000190890"/>
    </source>
</evidence>
<dbReference type="InterPro" id="IPR002611">
    <property type="entry name" value="IstB_ATP-bd"/>
</dbReference>
<dbReference type="AlphaFoldDB" id="A0A1S8TRM0"/>
<name>A0A1S8TRM0_9CLOT</name>
<organism evidence="2 3">
    <name type="scientific">Clostridium puniceum</name>
    <dbReference type="NCBI Taxonomy" id="29367"/>
    <lineage>
        <taxon>Bacteria</taxon>
        <taxon>Bacillati</taxon>
        <taxon>Bacillota</taxon>
        <taxon>Clostridia</taxon>
        <taxon>Eubacteriales</taxon>
        <taxon>Clostridiaceae</taxon>
        <taxon>Clostridium</taxon>
    </lineage>
</organism>
<accession>A0A1S8TRM0</accession>
<dbReference type="SUPFAM" id="SSF52540">
    <property type="entry name" value="P-loop containing nucleoside triphosphate hydrolases"/>
    <property type="match status" value="1"/>
</dbReference>
<keyword evidence="3" id="KW-1185">Reference proteome</keyword>
<proteinExistence type="predicted"/>
<protein>
    <submittedName>
        <fullName evidence="2">Transposase</fullName>
    </submittedName>
</protein>
<dbReference type="EMBL" id="LZZM01000087">
    <property type="protein sequence ID" value="OOM80391.1"/>
    <property type="molecule type" value="Genomic_DNA"/>
</dbReference>
<dbReference type="Gene3D" id="3.40.50.300">
    <property type="entry name" value="P-loop containing nucleotide triphosphate hydrolases"/>
    <property type="match status" value="1"/>
</dbReference>
<sequence length="124" mass="14256">MKACLEGYKVLFTTVPLFITQLKELKSTKTLRTYQNKLFKYDLVILDEFGYISADKEGAELLFTNIYLRAGQKSTIITTNLSFDRWGEIFGDPVMTAAMTDRLTHKSYVVNMNGNSYRMKETKA</sequence>